<organism evidence="6 7">
    <name type="scientific">Candidatus Defluviicoccus seviourii</name>
    <dbReference type="NCBI Taxonomy" id="2565273"/>
    <lineage>
        <taxon>Bacteria</taxon>
        <taxon>Pseudomonadati</taxon>
        <taxon>Pseudomonadota</taxon>
        <taxon>Alphaproteobacteria</taxon>
        <taxon>Rhodospirillales</taxon>
        <taxon>Rhodospirillaceae</taxon>
        <taxon>Defluviicoccus</taxon>
    </lineage>
</organism>
<proteinExistence type="predicted"/>
<evidence type="ECO:0000259" key="5">
    <source>
        <dbReference type="Pfam" id="PF07167"/>
    </source>
</evidence>
<dbReference type="Gene3D" id="3.40.50.1820">
    <property type="entry name" value="alpha/beta hydrolase"/>
    <property type="match status" value="1"/>
</dbReference>
<accession>A0A564WCA7</accession>
<evidence type="ECO:0000256" key="1">
    <source>
        <dbReference type="ARBA" id="ARBA00004496"/>
    </source>
</evidence>
<dbReference type="NCBIfam" id="TIGR01838">
    <property type="entry name" value="PHA_synth_I"/>
    <property type="match status" value="1"/>
</dbReference>
<keyword evidence="2" id="KW-0963">Cytoplasm</keyword>
<evidence type="ECO:0000313" key="7">
    <source>
        <dbReference type="Proteomes" id="UP000326641"/>
    </source>
</evidence>
<keyword evidence="4 6" id="KW-0012">Acyltransferase</keyword>
<dbReference type="EMBL" id="UXAT02000007">
    <property type="protein sequence ID" value="VUX45759.1"/>
    <property type="molecule type" value="Genomic_DNA"/>
</dbReference>
<protein>
    <submittedName>
        <fullName evidence="6">Poly(3-hydroxyalkanoate) polymerase subunit PhaC</fullName>
        <ecNumber evidence="6">2.3.1.-</ecNumber>
    </submittedName>
</protein>
<gene>
    <name evidence="6" type="primary">phaC</name>
    <name evidence="6" type="ORF">DF3PA_150036</name>
</gene>
<dbReference type="InterPro" id="IPR051321">
    <property type="entry name" value="PHA/PHB_synthase"/>
</dbReference>
<keyword evidence="3 6" id="KW-0808">Transferase</keyword>
<dbReference type="Proteomes" id="UP000326641">
    <property type="component" value="Unassembled WGS sequence"/>
</dbReference>
<dbReference type="GO" id="GO:0005737">
    <property type="term" value="C:cytoplasm"/>
    <property type="evidence" value="ECO:0007669"/>
    <property type="project" value="UniProtKB-SubCell"/>
</dbReference>
<dbReference type="EC" id="2.3.1.-" evidence="6"/>
<reference evidence="6" key="1">
    <citation type="submission" date="2018-11" db="EMBL/GenBank/DDBJ databases">
        <authorList>
            <person name="Onetto C."/>
        </authorList>
    </citation>
    <scope>NUCLEOTIDE SEQUENCE [LARGE SCALE GENOMIC DNA]</scope>
</reference>
<keyword evidence="7" id="KW-1185">Reference proteome</keyword>
<dbReference type="GO" id="GO:0042619">
    <property type="term" value="P:poly-hydroxybutyrate biosynthetic process"/>
    <property type="evidence" value="ECO:0007669"/>
    <property type="project" value="InterPro"/>
</dbReference>
<dbReference type="PANTHER" id="PTHR36837">
    <property type="entry name" value="POLY(3-HYDROXYALKANOATE) POLYMERASE SUBUNIT PHAC"/>
    <property type="match status" value="1"/>
</dbReference>
<feature type="domain" description="Poly-beta-hydroxybutyrate polymerase N-terminal" evidence="5">
    <location>
        <begin position="101"/>
        <end position="271"/>
    </location>
</feature>
<dbReference type="InterPro" id="IPR010941">
    <property type="entry name" value="PhaC_N"/>
</dbReference>
<evidence type="ECO:0000313" key="6">
    <source>
        <dbReference type="EMBL" id="VUX45759.1"/>
    </source>
</evidence>
<evidence type="ECO:0000256" key="2">
    <source>
        <dbReference type="ARBA" id="ARBA00022490"/>
    </source>
</evidence>
<dbReference type="AlphaFoldDB" id="A0A564WCA7"/>
<evidence type="ECO:0000256" key="3">
    <source>
        <dbReference type="ARBA" id="ARBA00022679"/>
    </source>
</evidence>
<sequence>MAEQQGEDGSMTLAEVAARSRRLLIDWLGRNGYPIASSSIADPFDICTTFLELTSRMMTQPRKIVNAHVALWKDYLDLWQSTTARLLGEPYQPGTSRTEPDPRFIDDAWEDSDIFNFIKHSYLLTSRWLLRTIRGVDGVNPATLQHADYYTRQFVNALSPSNFALTNPEVIRATFETRGENLINGFKNLLTDLDWASAAFGLGGPGKPFLLGRNVAATPGKVINRTEMMEIIQYEPLTPSVHRRPLLLVPPWINKFYLFDLRPENSWIRFALEQGHTVFAISWVNPNEWLASRSFEDYVLRGIVAALDSIETVTGENRINAVGYCIGGTLLATALAYLAARGDERIASASLLATMLDFSMPGELGITIDEAAIACLEEKSAQRGYLDGPDIAILYNMLRESDLIWTFTVNTYLLGKDPFPFDFLYWNADTTRLPHALHSYYLRNFYQHNRLLERGGISIAGERIDLKKVKIPTYFLATREDHIAPWKSVYAGMRLLGGTPQFTLADCGHVTGVINPPAANTYQHWVNAKTPVNPDEWLGSAHRERGSWWLHWNAWLTKQSDAETVPARMPGGGLAVLGDAPGSYVRDGA</sequence>
<dbReference type="GO" id="GO:0016746">
    <property type="term" value="F:acyltransferase activity"/>
    <property type="evidence" value="ECO:0007669"/>
    <property type="project" value="UniProtKB-KW"/>
</dbReference>
<evidence type="ECO:0000256" key="4">
    <source>
        <dbReference type="ARBA" id="ARBA00023315"/>
    </source>
</evidence>
<name>A0A564WCA7_9PROT</name>
<dbReference type="Pfam" id="PF07167">
    <property type="entry name" value="PhaC_N"/>
    <property type="match status" value="1"/>
</dbReference>
<dbReference type="SUPFAM" id="SSF53474">
    <property type="entry name" value="alpha/beta-Hydrolases"/>
    <property type="match status" value="1"/>
</dbReference>
<dbReference type="InterPro" id="IPR029058">
    <property type="entry name" value="AB_hydrolase_fold"/>
</dbReference>
<comment type="caution">
    <text evidence="6">The sequence shown here is derived from an EMBL/GenBank/DDBJ whole genome shotgun (WGS) entry which is preliminary data.</text>
</comment>
<dbReference type="PANTHER" id="PTHR36837:SF5">
    <property type="entry name" value="POLY-3-HYDROXYBUTYRATE SYNTHASE"/>
    <property type="match status" value="1"/>
</dbReference>
<dbReference type="InterPro" id="IPR010963">
    <property type="entry name" value="PHA_synth_I"/>
</dbReference>
<comment type="subcellular location">
    <subcellularLocation>
        <location evidence="1">Cytoplasm</location>
    </subcellularLocation>
</comment>